<reference evidence="1" key="1">
    <citation type="submission" date="2018-11" db="EMBL/GenBank/DDBJ databases">
        <title>The sequence and de novo assembly of Larimichthys crocea genome using PacBio and Hi-C technologies.</title>
        <authorList>
            <person name="Xu P."/>
            <person name="Chen B."/>
            <person name="Zhou Z."/>
            <person name="Ke Q."/>
            <person name="Wu Y."/>
            <person name="Bai H."/>
            <person name="Pu F."/>
        </authorList>
    </citation>
    <scope>NUCLEOTIDE SEQUENCE</scope>
    <source>
        <tissue evidence="1">Muscle</tissue>
    </source>
</reference>
<protein>
    <submittedName>
        <fullName evidence="1">Uncharacterized protein</fullName>
    </submittedName>
</protein>
<comment type="caution">
    <text evidence="1">The sequence shown here is derived from an EMBL/GenBank/DDBJ whole genome shotgun (WGS) entry which is preliminary data.</text>
</comment>
<gene>
    <name evidence="1" type="ORF">E3U43_022670</name>
</gene>
<keyword evidence="2" id="KW-1185">Reference proteome</keyword>
<proteinExistence type="predicted"/>
<name>A0ACD3R457_LARCR</name>
<accession>A0ACD3R457</accession>
<dbReference type="EMBL" id="CM011683">
    <property type="protein sequence ID" value="TMS14190.1"/>
    <property type="molecule type" value="Genomic_DNA"/>
</dbReference>
<evidence type="ECO:0000313" key="1">
    <source>
        <dbReference type="EMBL" id="TMS14190.1"/>
    </source>
</evidence>
<evidence type="ECO:0000313" key="2">
    <source>
        <dbReference type="Proteomes" id="UP000793456"/>
    </source>
</evidence>
<sequence>MLRIAPSSRCDASPCKCVPPENHDCGLTLHFYIYLYKIQLAVKQTANKQTANKQTANKQTDSEQTDSEQTDSEQTGSEQAGNIFRTFSVSASSPAGPVMSHSRSILLVGEGNFSFSASVSQLYSETDTSVTATCLQHQEEALRNEGTASNIQTIKDSGGVVLFEVDCRKLGENASLQGRVFDRVVFNFPHCGRKSGVKKNRELLRNFFLRCWPRTGRSTVSLCNGQGGTQADHPKREWHNSWQVVAMAAEAHLILTDVRPFESEKYQSYKCTGYRSQDKGFHVEKALVHVFTRSLPYTSAQILQLEEAVEGEKVQYHIPVELSDYIFRGFLGSGSVHPVRLVQDFLLKGLQEKWSVSMMTKTVPFLLTAKQLQACCCDVDSTHWYWIHPFQKDLNFDPPTSTDKETFLDGRGRTDTRDAPSATCVISDKADRVRSKGAESLRSACSLDVDPEGEGGLYVLRPSLIAQMEELLTKKEGLINDAVSHGENEGNNHSVEVEGHIAQGSCEGSNSLTSLLFGISGIVFGNVPISLWALPSFHELLLRGVFPSECKPIKLIGQSLEALLTPYGVSLVTEQGGLRLMAQPMGVVGRVFVGNSSDISHISITVSLNLDLLAVLLFSLPDWRILWSRDPRFLKQFALRPLPGKPFQPFSLFPEHISFDISFWTGPTWEERKFHAVVREASHGTVEQVKLIDTFSHPDLSQTSYCYRLTYRSHTRALSHTQALQFHQCLESLLTSRLEVTIR</sequence>
<organism evidence="1 2">
    <name type="scientific">Larimichthys crocea</name>
    <name type="common">Large yellow croaker</name>
    <name type="synonym">Pseudosciaena crocea</name>
    <dbReference type="NCBI Taxonomy" id="215358"/>
    <lineage>
        <taxon>Eukaryota</taxon>
        <taxon>Metazoa</taxon>
        <taxon>Chordata</taxon>
        <taxon>Craniata</taxon>
        <taxon>Vertebrata</taxon>
        <taxon>Euteleostomi</taxon>
        <taxon>Actinopterygii</taxon>
        <taxon>Neopterygii</taxon>
        <taxon>Teleostei</taxon>
        <taxon>Neoteleostei</taxon>
        <taxon>Acanthomorphata</taxon>
        <taxon>Eupercaria</taxon>
        <taxon>Sciaenidae</taxon>
        <taxon>Larimichthys</taxon>
    </lineage>
</organism>
<dbReference type="Proteomes" id="UP000793456">
    <property type="component" value="Chromosome X"/>
</dbReference>